<dbReference type="InterPro" id="IPR036397">
    <property type="entry name" value="RNaseH_sf"/>
</dbReference>
<dbReference type="OMA" id="QSSHEID"/>
<dbReference type="Gramene" id="Ma08_t18300.1">
    <property type="protein sequence ID" value="Ma08_p18300.1"/>
    <property type="gene ID" value="Ma08_g18300"/>
</dbReference>
<dbReference type="InterPro" id="IPR041577">
    <property type="entry name" value="RT_RNaseH_2"/>
</dbReference>
<dbReference type="Gene3D" id="2.40.70.10">
    <property type="entry name" value="Acid Proteases"/>
    <property type="match status" value="1"/>
</dbReference>
<dbReference type="InParanoid" id="A0A804K808"/>
<proteinExistence type="predicted"/>
<reference evidence="5" key="1">
    <citation type="submission" date="2021-05" db="UniProtKB">
        <authorList>
            <consortium name="EnsemblPlants"/>
        </authorList>
    </citation>
    <scope>IDENTIFICATION</scope>
    <source>
        <strain evidence="5">subsp. malaccensis</strain>
    </source>
</reference>
<dbReference type="CDD" id="cd00303">
    <property type="entry name" value="retropepsin_like"/>
    <property type="match status" value="1"/>
</dbReference>
<dbReference type="Pfam" id="PF13456">
    <property type="entry name" value="RVT_3"/>
    <property type="match status" value="1"/>
</dbReference>
<dbReference type="InterPro" id="IPR000477">
    <property type="entry name" value="RT_dom"/>
</dbReference>
<dbReference type="Gene3D" id="3.30.70.270">
    <property type="match status" value="2"/>
</dbReference>
<feature type="compositionally biased region" description="Basic and acidic residues" evidence="2">
    <location>
        <begin position="16"/>
        <end position="46"/>
    </location>
</feature>
<dbReference type="PROSITE" id="PS50878">
    <property type="entry name" value="RT_POL"/>
    <property type="match status" value="1"/>
</dbReference>
<feature type="region of interest" description="Disordered" evidence="2">
    <location>
        <begin position="402"/>
        <end position="440"/>
    </location>
</feature>
<accession>A0A804K808</accession>
<keyword evidence="6" id="KW-1185">Reference proteome</keyword>
<dbReference type="OrthoDB" id="779804at2759"/>
<dbReference type="PANTHER" id="PTHR48475">
    <property type="entry name" value="RIBONUCLEASE H"/>
    <property type="match status" value="1"/>
</dbReference>
<dbReference type="Pfam" id="PF17919">
    <property type="entry name" value="RT_RNaseH_2"/>
    <property type="match status" value="1"/>
</dbReference>
<dbReference type="SUPFAM" id="SSF56672">
    <property type="entry name" value="DNA/RNA polymerases"/>
    <property type="match status" value="1"/>
</dbReference>
<dbReference type="Gene3D" id="1.10.340.70">
    <property type="match status" value="1"/>
</dbReference>
<dbReference type="Pfam" id="PF17921">
    <property type="entry name" value="Integrase_H2C2"/>
    <property type="match status" value="1"/>
</dbReference>
<feature type="compositionally biased region" description="Polar residues" evidence="2">
    <location>
        <begin position="408"/>
        <end position="417"/>
    </location>
</feature>
<evidence type="ECO:0000313" key="6">
    <source>
        <dbReference type="Proteomes" id="UP000012960"/>
    </source>
</evidence>
<dbReference type="Gene3D" id="3.30.420.10">
    <property type="entry name" value="Ribonuclease H-like superfamily/Ribonuclease H"/>
    <property type="match status" value="2"/>
</dbReference>
<dbReference type="Pfam" id="PF00078">
    <property type="entry name" value="RVT_1"/>
    <property type="match status" value="1"/>
</dbReference>
<dbReference type="CDD" id="cd01647">
    <property type="entry name" value="RT_LTR"/>
    <property type="match status" value="1"/>
</dbReference>
<dbReference type="FunCoup" id="A0A804K808">
    <property type="interactions" value="622"/>
</dbReference>
<evidence type="ECO:0000259" key="3">
    <source>
        <dbReference type="PROSITE" id="PS50878"/>
    </source>
</evidence>
<dbReference type="Pfam" id="PF03732">
    <property type="entry name" value="Retrotrans_gag"/>
    <property type="match status" value="1"/>
</dbReference>
<dbReference type="Gene3D" id="3.10.10.10">
    <property type="entry name" value="HIV Type 1 Reverse Transcriptase, subunit A, domain 1"/>
    <property type="match status" value="1"/>
</dbReference>
<dbReference type="InterPro" id="IPR043502">
    <property type="entry name" value="DNA/RNA_pol_sf"/>
</dbReference>
<feature type="domain" description="Reverse transcriptase" evidence="3">
    <location>
        <begin position="837"/>
        <end position="1016"/>
    </location>
</feature>
<sequence length="1782" mass="199575">MALEGGPVRMSSDQQAHSDEPPAVRSHTTDATEEHPQQEGVRDERPTAISERYWRLFNDPGLSPPIANPGGPSPVPLEAFYDLTHQVRALTGVMQTIIPLVSPPTSSHSTLPPPRQRPAAQNPAPLPESPASPPGQSTQPGSRGAEDPATHPTPVAPHSDSTEGLWAQLHLVGRRLDEVQREVRRTTEDPGAEQHQGSPFTPEIQEQAIPPHFRLSSLDPYDGATDPADHVAAFRAQMALYGTSDALMCRAFPTTLRGPARAWYNNLKTATIASFDQLARDFELNFLAHAKPKPSVAMLLGLNQREDEPLSHFVNRFTTQIRGLSDAHPSLMMQAFMMGLRPTRFFWSLVERPPTSVPEMLQRANQFIAAEAWMVGRRDERKRRANQFIAAEAWMVGRRDERKRVKLEQSQQQQPATSRRRADGLNEAVPKSPPPGLNSSQTEIFLHIKEKGLLKDPHPMRSPRELADHSKYYRFHRQPGHDTEECRELKRQIEELIRRGHLGSYLRPDKDLSPRPEGPIERHIDVITGGPASGGNSMAGGKAYARASRAEASKHEKGPKVTFPTGGPEPTEHDDALVISARIANAQVRRIMVDTGSSADILYWDAFQKLGLVKENMKPVCSTLTGFTGASISSLGVITLPLTLGVFPRTKTVMTSFLVVDLPTAYNAILGRPTLNKIRAIISTYYQTIKFPTHDGVGEVAGNSWESRRCYLTAVSLNKRARVQSLLEDPREGKKPTPRPEPKESTIDLPLIKGRPDQTVKVGSGLPEQEQQQLVGLLQANADIFAWTPSDLVGVHPEVAQHHLNISSDARPVKQRPRRQAPDRQLALREEVSRLLAAGFIEEARYPQWLSNVVLVKKPNGSWRMCIDYTNLNNACPKHCYPLPKIDQLVDATAGHARLSFMDAFSGYNQIRMAPEDQEHTAFLTEQGIYFYKVMSFGLKNAGATYQRTVNRMFAHQIGRNMEIYVDDMIVKSRTAEAHSSDMAETFDTLRRFGLRLNPAKCAFGVTSGKFLGFIIHERGIDANPEKVQAIIDMQPPRTIRDLQRLNGRLVALSRFLSRSGDRCLPFFKALKDPKNFRWTTECERAFEQMKQHLANLPRLASVSPEEKLSLYLAASQHAVSSVLVKENSGDQLPVYYVSHMLSGPEGSYPPIEKLALALVLSARKLRPYFQAHPIEVITDRPLRLVLSKFDVAERLLKWAVELGEHDIQYTPRTAIKAQSVADFIAELIPSTGEELEPPRDTWTLHVDGSANAKGAGAGLVLVTPDGRSIERSFRFGFRATNNEAEYEALLAGLRLALEMRVTDIRVITDSQLVARQLDGEYEARDPTMAKYLAQVKNLATKFVHFELSNVPRSENQRADTLAKLASGSAPRARPETEGLPHRAIEVVTTVTDGAPATWVQEMLRFKRDGTLPDNETAARRLRRTQAWYSEEGGRLYKRSFSRPLLRCLELNEARTVLSDMHEGACGEHIGERTLAHKMLRQGYYWPTMRQDAKAFVRRCRSCQEHARTVQRPAVLFTLVDCAWPFAQWGLDILGPLPPASGQRKYIIVGVDYFTRWVEAEPLATITESQVERRFREFCAEHKIQLRFSSVAYPQANGLAEVTNRSIVDGLKRRVSAARSAWIDELPNVLWALRTTPKTPTGESPYSLTFGTEAVLPSEVAVPTPRTAGYSEEASGEGLRSNLDLLEERRASAHQKALSYKRAVARVYNRRVRPRSIKIEDLVMRKIEVSHPTQVRGKLAPKWEGPYRVIGVSRPGTFRLATMDGDPVPRTWNIQNLRKYFI</sequence>
<name>A0A804K808_MUSAM</name>
<dbReference type="CDD" id="cd09279">
    <property type="entry name" value="RNase_HI_like"/>
    <property type="match status" value="1"/>
</dbReference>
<feature type="region of interest" description="Disordered" evidence="2">
    <location>
        <begin position="182"/>
        <end position="201"/>
    </location>
</feature>
<keyword evidence="1" id="KW-0233">DNA recombination</keyword>
<protein>
    <submittedName>
        <fullName evidence="5">Uncharacterized protein</fullName>
    </submittedName>
</protein>
<dbReference type="InterPro" id="IPR021109">
    <property type="entry name" value="Peptidase_aspartic_dom_sf"/>
</dbReference>
<dbReference type="InterPro" id="IPR012337">
    <property type="entry name" value="RNaseH-like_sf"/>
</dbReference>
<evidence type="ECO:0000259" key="4">
    <source>
        <dbReference type="PROSITE" id="PS50879"/>
    </source>
</evidence>
<feature type="region of interest" description="Disordered" evidence="2">
    <location>
        <begin position="726"/>
        <end position="749"/>
    </location>
</feature>
<dbReference type="InterPro" id="IPR041588">
    <property type="entry name" value="Integrase_H2C2"/>
</dbReference>
<dbReference type="GO" id="GO:0004523">
    <property type="term" value="F:RNA-DNA hybrid ribonuclease activity"/>
    <property type="evidence" value="ECO:0007669"/>
    <property type="project" value="InterPro"/>
</dbReference>
<feature type="domain" description="RNase H type-1" evidence="4">
    <location>
        <begin position="1239"/>
        <end position="1368"/>
    </location>
</feature>
<dbReference type="PANTHER" id="PTHR48475:SF2">
    <property type="entry name" value="RIBONUCLEASE H"/>
    <property type="match status" value="1"/>
</dbReference>
<dbReference type="SUPFAM" id="SSF50630">
    <property type="entry name" value="Acid proteases"/>
    <property type="match status" value="1"/>
</dbReference>
<organism evidence="5 6">
    <name type="scientific">Musa acuminata subsp. malaccensis</name>
    <name type="common">Wild banana</name>
    <name type="synonym">Musa malaccensis</name>
    <dbReference type="NCBI Taxonomy" id="214687"/>
    <lineage>
        <taxon>Eukaryota</taxon>
        <taxon>Viridiplantae</taxon>
        <taxon>Streptophyta</taxon>
        <taxon>Embryophyta</taxon>
        <taxon>Tracheophyta</taxon>
        <taxon>Spermatophyta</taxon>
        <taxon>Magnoliopsida</taxon>
        <taxon>Liliopsida</taxon>
        <taxon>Zingiberales</taxon>
        <taxon>Musaceae</taxon>
        <taxon>Musa</taxon>
    </lineage>
</organism>
<dbReference type="GO" id="GO:0006310">
    <property type="term" value="P:DNA recombination"/>
    <property type="evidence" value="ECO:0007669"/>
    <property type="project" value="UniProtKB-KW"/>
</dbReference>
<feature type="compositionally biased region" description="Basic and acidic residues" evidence="2">
    <location>
        <begin position="548"/>
        <end position="559"/>
    </location>
</feature>
<feature type="region of interest" description="Disordered" evidence="2">
    <location>
        <begin position="546"/>
        <end position="572"/>
    </location>
</feature>
<dbReference type="PROSITE" id="PS50879">
    <property type="entry name" value="RNASE_H_1"/>
    <property type="match status" value="1"/>
</dbReference>
<evidence type="ECO:0000256" key="1">
    <source>
        <dbReference type="ARBA" id="ARBA00023172"/>
    </source>
</evidence>
<feature type="region of interest" description="Disordered" evidence="2">
    <location>
        <begin position="101"/>
        <end position="161"/>
    </location>
</feature>
<evidence type="ECO:0000313" key="5">
    <source>
        <dbReference type="EnsemblPlants" id="Ma08_p18300.1"/>
    </source>
</evidence>
<feature type="compositionally biased region" description="Basic and acidic residues" evidence="2">
    <location>
        <begin position="728"/>
        <end position="746"/>
    </location>
</feature>
<feature type="region of interest" description="Disordered" evidence="2">
    <location>
        <begin position="1"/>
        <end position="52"/>
    </location>
</feature>
<dbReference type="EnsemblPlants" id="Ma08_t18300.1">
    <property type="protein sequence ID" value="Ma08_p18300.1"/>
    <property type="gene ID" value="Ma08_g18300"/>
</dbReference>
<dbReference type="Proteomes" id="UP000012960">
    <property type="component" value="Unplaced"/>
</dbReference>
<evidence type="ECO:0000256" key="2">
    <source>
        <dbReference type="SAM" id="MobiDB-lite"/>
    </source>
</evidence>
<feature type="compositionally biased region" description="Low complexity" evidence="2">
    <location>
        <begin position="101"/>
        <end position="110"/>
    </location>
</feature>
<dbReference type="GO" id="GO:0003676">
    <property type="term" value="F:nucleic acid binding"/>
    <property type="evidence" value="ECO:0007669"/>
    <property type="project" value="InterPro"/>
</dbReference>
<dbReference type="InterPro" id="IPR005162">
    <property type="entry name" value="Retrotrans_gag_dom"/>
</dbReference>
<feature type="compositionally biased region" description="Pro residues" evidence="2">
    <location>
        <begin position="124"/>
        <end position="133"/>
    </location>
</feature>
<dbReference type="InterPro" id="IPR002156">
    <property type="entry name" value="RNaseH_domain"/>
</dbReference>
<dbReference type="SUPFAM" id="SSF53098">
    <property type="entry name" value="Ribonuclease H-like"/>
    <property type="match status" value="2"/>
</dbReference>
<dbReference type="InterPro" id="IPR043128">
    <property type="entry name" value="Rev_trsase/Diguanyl_cyclase"/>
</dbReference>